<dbReference type="Proteomes" id="UP000245627">
    <property type="component" value="Unassembled WGS sequence"/>
</dbReference>
<proteinExistence type="predicted"/>
<comment type="caution">
    <text evidence="2">The sequence shown here is derived from an EMBL/GenBank/DDBJ whole genome shotgun (WGS) entry which is preliminary data.</text>
</comment>
<keyword evidence="3" id="KW-1185">Reference proteome</keyword>
<sequence length="233" mass="26997">MKDHEVEFPALKSVPDKLMTVVLYGFFFVLMALVSICILAIPLAFQLEHGGTPGWKSIIFAVLYYALILWILWWIFGRYIKTRRKRLKEIVVDREGVHYFSIDGTKNSILYAELEKSNKIYEKDIDWKPRIRTAVGYLYGHKSGSHLKISFDSNHFGATHLIKNKNILIGHFLKGVKQFDSGFTISDSVFSEFHIDKDTFLYDRQEHLKFAIICIVVLVLIALAICYLTRITE</sequence>
<evidence type="ECO:0000256" key="1">
    <source>
        <dbReference type="SAM" id="Phobius"/>
    </source>
</evidence>
<dbReference type="OrthoDB" id="1247351at2"/>
<feature type="transmembrane region" description="Helical" evidence="1">
    <location>
        <begin position="21"/>
        <end position="45"/>
    </location>
</feature>
<feature type="transmembrane region" description="Helical" evidence="1">
    <location>
        <begin position="210"/>
        <end position="230"/>
    </location>
</feature>
<keyword evidence="1" id="KW-1133">Transmembrane helix</keyword>
<evidence type="ECO:0000313" key="3">
    <source>
        <dbReference type="Proteomes" id="UP000245627"/>
    </source>
</evidence>
<dbReference type="AlphaFoldDB" id="A0A2T8HNC4"/>
<reference evidence="2 3" key="1">
    <citation type="submission" date="2018-04" db="EMBL/GenBank/DDBJ databases">
        <title>Sphingobacterium cortibacter sp. nov.</title>
        <authorList>
            <person name="Li Y."/>
        </authorList>
    </citation>
    <scope>NUCLEOTIDE SEQUENCE [LARGE SCALE GENOMIC DNA]</scope>
    <source>
        <strain evidence="2 3">2c-3</strain>
    </source>
</reference>
<name>A0A2T8HNC4_9SPHI</name>
<dbReference type="RefSeq" id="WP_116774791.1">
    <property type="nucleotide sequence ID" value="NZ_QDKG01000001.1"/>
</dbReference>
<feature type="transmembrane region" description="Helical" evidence="1">
    <location>
        <begin position="57"/>
        <end position="76"/>
    </location>
</feature>
<evidence type="ECO:0000313" key="2">
    <source>
        <dbReference type="EMBL" id="PVH26937.1"/>
    </source>
</evidence>
<gene>
    <name evidence="2" type="ORF">DC487_04905</name>
</gene>
<keyword evidence="1" id="KW-0472">Membrane</keyword>
<dbReference type="EMBL" id="QDKG01000001">
    <property type="protein sequence ID" value="PVH26937.1"/>
    <property type="molecule type" value="Genomic_DNA"/>
</dbReference>
<accession>A0A2T8HNC4</accession>
<organism evidence="2 3">
    <name type="scientific">Sphingobacterium corticibacter</name>
    <dbReference type="NCBI Taxonomy" id="2171749"/>
    <lineage>
        <taxon>Bacteria</taxon>
        <taxon>Pseudomonadati</taxon>
        <taxon>Bacteroidota</taxon>
        <taxon>Sphingobacteriia</taxon>
        <taxon>Sphingobacteriales</taxon>
        <taxon>Sphingobacteriaceae</taxon>
        <taxon>Sphingobacterium</taxon>
    </lineage>
</organism>
<protein>
    <submittedName>
        <fullName evidence="2">Uncharacterized protein</fullName>
    </submittedName>
</protein>
<keyword evidence="1" id="KW-0812">Transmembrane</keyword>